<dbReference type="RefSeq" id="WP_213162455.1">
    <property type="nucleotide sequence ID" value="NZ_CP058214.1"/>
</dbReference>
<dbReference type="PROSITE" id="PS50005">
    <property type="entry name" value="TPR"/>
    <property type="match status" value="1"/>
</dbReference>
<dbReference type="InterPro" id="IPR011990">
    <property type="entry name" value="TPR-like_helical_dom_sf"/>
</dbReference>
<dbReference type="EMBL" id="CP058214">
    <property type="protein sequence ID" value="QPC45082.1"/>
    <property type="molecule type" value="Genomic_DNA"/>
</dbReference>
<feature type="repeat" description="TPR" evidence="1">
    <location>
        <begin position="294"/>
        <end position="327"/>
    </location>
</feature>
<dbReference type="PANTHER" id="PTHR44216:SF3">
    <property type="entry name" value="PROTEIN O-MANNOSYL-TRANSFERASE TMTC2"/>
    <property type="match status" value="1"/>
</dbReference>
<dbReference type="PANTHER" id="PTHR44216">
    <property type="entry name" value="PROTEIN O-MANNOSYL-TRANSFERASE TMTC2"/>
    <property type="match status" value="1"/>
</dbReference>
<dbReference type="Pfam" id="PF14559">
    <property type="entry name" value="TPR_19"/>
    <property type="match status" value="1"/>
</dbReference>
<keyword evidence="1" id="KW-0802">TPR repeat</keyword>
<evidence type="ECO:0000313" key="3">
    <source>
        <dbReference type="EMBL" id="QPC45082.1"/>
    </source>
</evidence>
<dbReference type="Proteomes" id="UP000593594">
    <property type="component" value="Chromosome"/>
</dbReference>
<feature type="region of interest" description="Disordered" evidence="2">
    <location>
        <begin position="371"/>
        <end position="394"/>
    </location>
</feature>
<gene>
    <name evidence="3" type="ORF">HW532_21725</name>
</gene>
<organism evidence="3 4">
    <name type="scientific">Kaustia mangrovi</name>
    <dbReference type="NCBI Taxonomy" id="2593653"/>
    <lineage>
        <taxon>Bacteria</taxon>
        <taxon>Pseudomonadati</taxon>
        <taxon>Pseudomonadota</taxon>
        <taxon>Alphaproteobacteria</taxon>
        <taxon>Hyphomicrobiales</taxon>
        <taxon>Parvibaculaceae</taxon>
        <taxon>Kaustia</taxon>
    </lineage>
</organism>
<dbReference type="Gene3D" id="1.25.40.10">
    <property type="entry name" value="Tetratricopeptide repeat domain"/>
    <property type="match status" value="1"/>
</dbReference>
<reference evidence="3 4" key="1">
    <citation type="submission" date="2020-06" db="EMBL/GenBank/DDBJ databases">
        <title>Genome sequence of 2 isolates from Red Sea Mangroves.</title>
        <authorList>
            <person name="Sefrji F."/>
            <person name="Michoud G."/>
            <person name="Merlino G."/>
            <person name="Daffonchio D."/>
        </authorList>
    </citation>
    <scope>NUCLEOTIDE SEQUENCE [LARGE SCALE GENOMIC DNA]</scope>
    <source>
        <strain evidence="3 4">R1DC25</strain>
    </source>
</reference>
<dbReference type="GO" id="GO:0000030">
    <property type="term" value="F:mannosyltransferase activity"/>
    <property type="evidence" value="ECO:0007669"/>
    <property type="project" value="TreeGrafter"/>
</dbReference>
<dbReference type="SUPFAM" id="SSF48452">
    <property type="entry name" value="TPR-like"/>
    <property type="match status" value="1"/>
</dbReference>
<sequence>MVSPIIETDRLRIFYRRARTGPLLITFADNGFRQTDSFFGETPSVAKAFTRIGIVAKGPDWYPRLEMERYLDYLVEIAGRHDEVICLGEGAGGYAALKYSRILGATLAIGLSPHFSIAPDDVGACDRRYEGHFDPELHTGMAIAGEDVCETAFVIHDPRDAHERGHAHLIAARAPVQIVAAPHCAGTVGSLLTARDHMADMVEMARLGLAPSRFQRRIRLLKKGWPAYYLRLANAVAPRGKPAVAVRFLERARVLDRANFEILMRLGTLQRRLGRLNEAETVARTLITYHPDRAPPHVLLGGILAEKGELQKAYDSLETALTINPNLPELHLRFATLLERLGHGAQAIATLEAATQRFPKNGRLRSEMDRLQARQATDDGTDAQSGTAHPLSSP</sequence>
<evidence type="ECO:0000256" key="2">
    <source>
        <dbReference type="SAM" id="MobiDB-lite"/>
    </source>
</evidence>
<proteinExistence type="predicted"/>
<evidence type="ECO:0000256" key="1">
    <source>
        <dbReference type="PROSITE-ProRule" id="PRU00339"/>
    </source>
</evidence>
<name>A0A7S8C831_9HYPH</name>
<dbReference type="InterPro" id="IPR052384">
    <property type="entry name" value="TMTC_O-mannosyltransferase"/>
</dbReference>
<dbReference type="GO" id="GO:0035269">
    <property type="term" value="P:protein O-linked glycosylation via mannose"/>
    <property type="evidence" value="ECO:0007669"/>
    <property type="project" value="TreeGrafter"/>
</dbReference>
<accession>A0A7S8C831</accession>
<keyword evidence="4" id="KW-1185">Reference proteome</keyword>
<protein>
    <submittedName>
        <fullName evidence="3">Tetratricopeptide repeat protein</fullName>
    </submittedName>
</protein>
<dbReference type="InterPro" id="IPR019734">
    <property type="entry name" value="TPR_rpt"/>
</dbReference>
<dbReference type="AlphaFoldDB" id="A0A7S8C831"/>
<feature type="compositionally biased region" description="Polar residues" evidence="2">
    <location>
        <begin position="382"/>
        <end position="394"/>
    </location>
</feature>
<evidence type="ECO:0000313" key="4">
    <source>
        <dbReference type="Proteomes" id="UP000593594"/>
    </source>
</evidence>
<dbReference type="SMART" id="SM00028">
    <property type="entry name" value="TPR"/>
    <property type="match status" value="4"/>
</dbReference>
<dbReference type="KEGG" id="kmn:HW532_21725"/>
<dbReference type="Pfam" id="PF13432">
    <property type="entry name" value="TPR_16"/>
    <property type="match status" value="1"/>
</dbReference>